<reference evidence="2 3" key="1">
    <citation type="submission" date="2020-06" db="EMBL/GenBank/DDBJ databases">
        <title>Genomic analysis of Salicibibacter sp. NKC5-3.</title>
        <authorList>
            <person name="Oh Y.J."/>
        </authorList>
    </citation>
    <scope>NUCLEOTIDE SEQUENCE [LARGE SCALE GENOMIC DNA]</scope>
    <source>
        <strain evidence="2 3">NKC5-3</strain>
    </source>
</reference>
<dbReference type="EMBL" id="CP054705">
    <property type="protein sequence ID" value="QQK75194.1"/>
    <property type="molecule type" value="Genomic_DNA"/>
</dbReference>
<proteinExistence type="predicted"/>
<feature type="transmembrane region" description="Helical" evidence="1">
    <location>
        <begin position="211"/>
        <end position="233"/>
    </location>
</feature>
<evidence type="ECO:0000313" key="3">
    <source>
        <dbReference type="Proteomes" id="UP000595823"/>
    </source>
</evidence>
<feature type="transmembrane region" description="Helical" evidence="1">
    <location>
        <begin position="32"/>
        <end position="51"/>
    </location>
</feature>
<gene>
    <name evidence="2" type="ORF">HUG15_05940</name>
</gene>
<evidence type="ECO:0000313" key="2">
    <source>
        <dbReference type="EMBL" id="QQK75194.1"/>
    </source>
</evidence>
<feature type="transmembrane region" description="Helical" evidence="1">
    <location>
        <begin position="183"/>
        <end position="205"/>
    </location>
</feature>
<protein>
    <submittedName>
        <fullName evidence="2">Uncharacterized protein</fullName>
    </submittedName>
</protein>
<dbReference type="KEGG" id="scia:HUG15_05940"/>
<keyword evidence="1" id="KW-1133">Transmembrane helix</keyword>
<evidence type="ECO:0000256" key="1">
    <source>
        <dbReference type="SAM" id="Phobius"/>
    </source>
</evidence>
<organism evidence="2 3">
    <name type="scientific">Salicibibacter cibarius</name>
    <dbReference type="NCBI Taxonomy" id="2743000"/>
    <lineage>
        <taxon>Bacteria</taxon>
        <taxon>Bacillati</taxon>
        <taxon>Bacillota</taxon>
        <taxon>Bacilli</taxon>
        <taxon>Bacillales</taxon>
        <taxon>Bacillaceae</taxon>
        <taxon>Salicibibacter</taxon>
    </lineage>
</organism>
<name>A0A7T7CAR8_9BACI</name>
<keyword evidence="3" id="KW-1185">Reference proteome</keyword>
<dbReference type="RefSeq" id="WP_200127767.1">
    <property type="nucleotide sequence ID" value="NZ_CP054705.1"/>
</dbReference>
<sequence>MGAMLFLLLVSYAYIAAGLIGCLFFSFFKKKWLVFLAPLFLVVFAVIWDIGRGGLDTLIILPLLITTATWSLLIFVYRNPPQTDQRAYQFIPLMRFLIYLLTGRRKWKEKEVTEINNVLESYRKRLVADDRLSGDLTEGTHPNQKKSTRRLVDSFTSLRENKDEEDYYLQVAQHWARGMDKKIHGLSLVSIILFLLLWISGIFLAQYIDGIMVFVFLFGFVFFPIIGLVLALMGRGWKKWLLAAINVLAMIVAVMIIL</sequence>
<keyword evidence="1" id="KW-0812">Transmembrane</keyword>
<dbReference type="AlphaFoldDB" id="A0A7T7CAR8"/>
<keyword evidence="1" id="KW-0472">Membrane</keyword>
<feature type="transmembrane region" description="Helical" evidence="1">
    <location>
        <begin position="240"/>
        <end position="257"/>
    </location>
</feature>
<accession>A0A7T7CAR8</accession>
<dbReference type="Proteomes" id="UP000595823">
    <property type="component" value="Chromosome"/>
</dbReference>
<feature type="transmembrane region" description="Helical" evidence="1">
    <location>
        <begin position="57"/>
        <end position="77"/>
    </location>
</feature>
<feature type="transmembrane region" description="Helical" evidence="1">
    <location>
        <begin position="6"/>
        <end position="25"/>
    </location>
</feature>